<dbReference type="Proteomes" id="UP001176941">
    <property type="component" value="Chromosome 5"/>
</dbReference>
<evidence type="ECO:0008006" key="3">
    <source>
        <dbReference type="Google" id="ProtNLM"/>
    </source>
</evidence>
<proteinExistence type="predicted"/>
<name>A0ABN8ZQU2_RANTA</name>
<keyword evidence="2" id="KW-1185">Reference proteome</keyword>
<evidence type="ECO:0000313" key="1">
    <source>
        <dbReference type="EMBL" id="CAI9176139.1"/>
    </source>
</evidence>
<evidence type="ECO:0000313" key="2">
    <source>
        <dbReference type="Proteomes" id="UP001176941"/>
    </source>
</evidence>
<sequence>MGVQPLLSLQLLGACNTPWSPATAFLCLTPGPCCFGKERDIGRGGASPPGFSLSVPIDTGDLETQREFCACTHFGRMSMKVFCVRINAKKTFKVLSSAHPRNTPWCCCFRAS</sequence>
<organism evidence="1 2">
    <name type="scientific">Rangifer tarandus platyrhynchus</name>
    <name type="common">Svalbard reindeer</name>
    <dbReference type="NCBI Taxonomy" id="3082113"/>
    <lineage>
        <taxon>Eukaryota</taxon>
        <taxon>Metazoa</taxon>
        <taxon>Chordata</taxon>
        <taxon>Craniata</taxon>
        <taxon>Vertebrata</taxon>
        <taxon>Euteleostomi</taxon>
        <taxon>Mammalia</taxon>
        <taxon>Eutheria</taxon>
        <taxon>Laurasiatheria</taxon>
        <taxon>Artiodactyla</taxon>
        <taxon>Ruminantia</taxon>
        <taxon>Pecora</taxon>
        <taxon>Cervidae</taxon>
        <taxon>Odocoileinae</taxon>
        <taxon>Rangifer</taxon>
    </lineage>
</organism>
<dbReference type="EMBL" id="OX459941">
    <property type="protein sequence ID" value="CAI9176139.1"/>
    <property type="molecule type" value="Genomic_DNA"/>
</dbReference>
<gene>
    <name evidence="1" type="ORF">MRATA1EN1_LOCUS25101</name>
</gene>
<accession>A0ABN8ZQU2</accession>
<reference evidence="1" key="1">
    <citation type="submission" date="2023-04" db="EMBL/GenBank/DDBJ databases">
        <authorList>
            <consortium name="ELIXIR-Norway"/>
        </authorList>
    </citation>
    <scope>NUCLEOTIDE SEQUENCE [LARGE SCALE GENOMIC DNA]</scope>
</reference>
<protein>
    <recommendedName>
        <fullName evidence="3">Secreted protein</fullName>
    </recommendedName>
</protein>